<dbReference type="PANTHER" id="PTHR10353">
    <property type="entry name" value="GLYCOSYL HYDROLASE"/>
    <property type="match status" value="1"/>
</dbReference>
<evidence type="ECO:0000313" key="12">
    <source>
        <dbReference type="RefSeq" id="XP_026755414.1"/>
    </source>
</evidence>
<evidence type="ECO:0000256" key="10">
    <source>
        <dbReference type="SAM" id="SignalP"/>
    </source>
</evidence>
<dbReference type="InterPro" id="IPR018120">
    <property type="entry name" value="Glyco_hydro_1_AS"/>
</dbReference>
<evidence type="ECO:0000256" key="6">
    <source>
        <dbReference type="ARBA" id="ARBA00023295"/>
    </source>
</evidence>
<feature type="active site" description="Nucleophile" evidence="7">
    <location>
        <position position="415"/>
    </location>
</feature>
<evidence type="ECO:0000313" key="11">
    <source>
        <dbReference type="Proteomes" id="UP001652740"/>
    </source>
</evidence>
<dbReference type="PANTHER" id="PTHR10353:SF36">
    <property type="entry name" value="LP05116P"/>
    <property type="match status" value="1"/>
</dbReference>
<dbReference type="GeneID" id="113515419"/>
<reference evidence="12" key="1">
    <citation type="submission" date="2025-08" db="UniProtKB">
        <authorList>
            <consortium name="RefSeq"/>
        </authorList>
    </citation>
    <scope>IDENTIFICATION</scope>
    <source>
        <tissue evidence="12">Whole larvae</tissue>
    </source>
</reference>
<feature type="signal peptide" evidence="10">
    <location>
        <begin position="1"/>
        <end position="28"/>
    </location>
</feature>
<evidence type="ECO:0000256" key="8">
    <source>
        <dbReference type="RuleBase" id="RU003690"/>
    </source>
</evidence>
<dbReference type="InterPro" id="IPR017853">
    <property type="entry name" value="GH"/>
</dbReference>
<dbReference type="PROSITE" id="PS00653">
    <property type="entry name" value="GLYCOSYL_HYDROL_F1_2"/>
    <property type="match status" value="1"/>
</dbReference>
<comment type="subunit">
    <text evidence="2">Homodimer.</text>
</comment>
<dbReference type="SUPFAM" id="SSF51445">
    <property type="entry name" value="(Trans)glycosidases"/>
    <property type="match status" value="1"/>
</dbReference>
<evidence type="ECO:0000256" key="2">
    <source>
        <dbReference type="ARBA" id="ARBA00011738"/>
    </source>
</evidence>
<dbReference type="Proteomes" id="UP001652740">
    <property type="component" value="Unplaced"/>
</dbReference>
<dbReference type="InParanoid" id="A0A6J1WKZ6"/>
<dbReference type="Gene3D" id="3.20.20.80">
    <property type="entry name" value="Glycosidases"/>
    <property type="match status" value="1"/>
</dbReference>
<dbReference type="OrthoDB" id="65569at2759"/>
<evidence type="ECO:0000256" key="7">
    <source>
        <dbReference type="PROSITE-ProRule" id="PRU10055"/>
    </source>
</evidence>
<dbReference type="InterPro" id="IPR001360">
    <property type="entry name" value="Glyco_hydro_1"/>
</dbReference>
<evidence type="ECO:0000256" key="9">
    <source>
        <dbReference type="RuleBase" id="RU004468"/>
    </source>
</evidence>
<keyword evidence="4 9" id="KW-0378">Hydrolase</keyword>
<dbReference type="AlphaFoldDB" id="A0A6J1WKZ6"/>
<evidence type="ECO:0000256" key="1">
    <source>
        <dbReference type="ARBA" id="ARBA00010838"/>
    </source>
</evidence>
<proteinExistence type="inferred from homology"/>
<evidence type="ECO:0000256" key="5">
    <source>
        <dbReference type="ARBA" id="ARBA00023180"/>
    </source>
</evidence>
<dbReference type="EC" id="3.2.1.21" evidence="3"/>
<evidence type="ECO:0000256" key="3">
    <source>
        <dbReference type="ARBA" id="ARBA00012744"/>
    </source>
</evidence>
<accession>A0A6J1WKZ6</accession>
<comment type="similarity">
    <text evidence="1 8">Belongs to the glycosyl hydrolase 1 family.</text>
</comment>
<protein>
    <recommendedName>
        <fullName evidence="3">beta-glucosidase</fullName>
        <ecNumber evidence="3">3.2.1.21</ecNumber>
    </recommendedName>
</protein>
<dbReference type="FunFam" id="3.20.20.80:FF:000013">
    <property type="entry name" value="lactase-phlorizin hydrolase"/>
    <property type="match status" value="1"/>
</dbReference>
<keyword evidence="11" id="KW-1185">Reference proteome</keyword>
<dbReference type="PROSITE" id="PS00572">
    <property type="entry name" value="GLYCOSYL_HYDROL_F1_1"/>
    <property type="match status" value="1"/>
</dbReference>
<keyword evidence="10" id="KW-0732">Signal</keyword>
<evidence type="ECO:0000256" key="4">
    <source>
        <dbReference type="ARBA" id="ARBA00022801"/>
    </source>
</evidence>
<gene>
    <name evidence="12" type="primary">LOC113515419</name>
</gene>
<organism evidence="11 12">
    <name type="scientific">Galleria mellonella</name>
    <name type="common">Greater wax moth</name>
    <dbReference type="NCBI Taxonomy" id="7137"/>
    <lineage>
        <taxon>Eukaryota</taxon>
        <taxon>Metazoa</taxon>
        <taxon>Ecdysozoa</taxon>
        <taxon>Arthropoda</taxon>
        <taxon>Hexapoda</taxon>
        <taxon>Insecta</taxon>
        <taxon>Pterygota</taxon>
        <taxon>Neoptera</taxon>
        <taxon>Endopterygota</taxon>
        <taxon>Lepidoptera</taxon>
        <taxon>Glossata</taxon>
        <taxon>Ditrysia</taxon>
        <taxon>Pyraloidea</taxon>
        <taxon>Pyralidae</taxon>
        <taxon>Galleriinae</taxon>
        <taxon>Galleria</taxon>
    </lineage>
</organism>
<name>A0A6J1WKZ6_GALME</name>
<dbReference type="Pfam" id="PF00232">
    <property type="entry name" value="Glyco_hydro_1"/>
    <property type="match status" value="1"/>
</dbReference>
<sequence>MRSSSKVAKIGAVLVSFSLLCLAHRAIAIEGFGNKEDYEFPENFKFGVSTAAFQIEGAWNEGGKGESMWDTYLHQHPEYTLDHSNGDIAADSYHKYAEDVKLVKDLGVQYYRFSFSWPRLLPKGTDNKKNKDGIDYYHRLLKELRKANLTAMVTLFHWDMPTPLMDLGGWSNPKMVDYFLDYARFVFTEFGDEVKIWTTMNEPQQHCYNGYGTNYFVPALESGGIGDYLCSHYMILAHAKAYRLYEKEFKPYQNGRVGITLDAFWAEPKNSIDPIDIEAAERYRQMRVGIYAHPIFSKVGDYPPLVRNIIDGNSRQQNFTRSRLPVFSQDEIQEIKGSSDFFGLNHYTTYLMSQPTVNDTWTIPSWDHDTFVRMEQNPAWPIPGADWLSIYPPGIRKLLNWIKNNYGDMPIIITENGMCDFGGLMDYTRVQYYNDYLYQTLLAMKKDYVNVEGYFAWTLLDDFEWTDGYATKFGLYEVDFNSPERTRRKKLSADNYRNIVMTRKIDFDYIKQPRMKKLPYQRNEENIV</sequence>
<dbReference type="RefSeq" id="XP_026755414.1">
    <property type="nucleotide sequence ID" value="XM_026899613.3"/>
</dbReference>
<dbReference type="KEGG" id="gmw:113515419"/>
<feature type="chain" id="PRO_5026823324" description="beta-glucosidase" evidence="10">
    <location>
        <begin position="29"/>
        <end position="528"/>
    </location>
</feature>
<dbReference type="GO" id="GO:0008422">
    <property type="term" value="F:beta-glucosidase activity"/>
    <property type="evidence" value="ECO:0007669"/>
    <property type="project" value="TreeGrafter"/>
</dbReference>
<keyword evidence="6 9" id="KW-0326">Glycosidase</keyword>
<dbReference type="InterPro" id="IPR033132">
    <property type="entry name" value="GH_1_N_CS"/>
</dbReference>
<keyword evidence="5" id="KW-0325">Glycoprotein</keyword>
<dbReference type="PRINTS" id="PR00131">
    <property type="entry name" value="GLHYDRLASE1"/>
</dbReference>
<dbReference type="GO" id="GO:0005975">
    <property type="term" value="P:carbohydrate metabolic process"/>
    <property type="evidence" value="ECO:0007669"/>
    <property type="project" value="InterPro"/>
</dbReference>